<evidence type="ECO:0000256" key="8">
    <source>
        <dbReference type="ARBA" id="ARBA00023136"/>
    </source>
</evidence>
<evidence type="ECO:0000259" key="11">
    <source>
        <dbReference type="PROSITE" id="PS50245"/>
    </source>
</evidence>
<dbReference type="InterPro" id="IPR051432">
    <property type="entry name" value="KCNMA1_auxiliary"/>
</dbReference>
<evidence type="ECO:0000256" key="4">
    <source>
        <dbReference type="ARBA" id="ARBA00022692"/>
    </source>
</evidence>
<dbReference type="VEuPathDB" id="FungiDB:MSYG_1224"/>
<dbReference type="EMBL" id="LT671822">
    <property type="protein sequence ID" value="SHO76885.1"/>
    <property type="molecule type" value="Genomic_DNA"/>
</dbReference>
<comment type="subcellular location">
    <subcellularLocation>
        <location evidence="1">Cell membrane</location>
        <topology evidence="1">Single-pass membrane protein</topology>
    </subcellularLocation>
</comment>
<keyword evidence="13" id="KW-1185">Reference proteome</keyword>
<dbReference type="Gene3D" id="2.30.30.190">
    <property type="entry name" value="CAP Gly-rich-like domain"/>
    <property type="match status" value="1"/>
</dbReference>
<evidence type="ECO:0000256" key="1">
    <source>
        <dbReference type="ARBA" id="ARBA00004162"/>
    </source>
</evidence>
<dbReference type="PANTHER" id="PTHR46473:SF10">
    <property type="entry name" value="LD45603P-RELATED"/>
    <property type="match status" value="1"/>
</dbReference>
<sequence length="476" mass="51148">MLLSPGTRVARRGDTATVAYVGPLPPHEGTWYGVVWDRFERGQHDGVGPDGTRHFSCAPRQGSFLPASARLDTGVSFVDAMAQKYGTGPEVRALSVASLVGAPPPPALADASCVYVRCAYPDGATGPMPYTHLGTIDLSRSLLADWDEVARIAAPLPLHTLVLQQVRLRRAMQVPAAFAQLKCLHLNDTRTDWAQALVLGHAMPALTTLQLAHNGIEALGPSQDAGAAFPCLTSLHLGGNRLRSSEDLGAALQSIASLRQLLLSGNELTHITPMARPLAQLDEVHLADNPLEASSVPVLESWMAVPYALVLPPLRGDEEATRLWAIAQLPRLARLNHTPITPHERTDAERYFLTIASPDDPRYGALCEVHGAPVRAAPRTLRDNMVDLRWARAAHAPAVADVPALRAQAQQLSMLATTPVRSVLRHVARACAAPRTASLWAVLAAEPEPLVVAMDDGWQDLAWYGVQSGDLVVLVD</sequence>
<dbReference type="PROSITE" id="PS50245">
    <property type="entry name" value="CAP_GLY_2"/>
    <property type="match status" value="1"/>
</dbReference>
<dbReference type="Gene3D" id="3.80.10.10">
    <property type="entry name" value="Ribonuclease Inhibitor"/>
    <property type="match status" value="1"/>
</dbReference>
<evidence type="ECO:0000256" key="3">
    <source>
        <dbReference type="ARBA" id="ARBA00022475"/>
    </source>
</evidence>
<evidence type="ECO:0000256" key="10">
    <source>
        <dbReference type="ARBA" id="ARBA00023303"/>
    </source>
</evidence>
<keyword evidence="3" id="KW-1003">Cell membrane</keyword>
<dbReference type="OrthoDB" id="5273213at2759"/>
<reference evidence="13" key="1">
    <citation type="journal article" date="2017" name="Nucleic Acids Res.">
        <title>Proteogenomics produces comprehensive and highly accurate protein-coding gene annotation in a complete genome assembly of Malassezia sympodialis.</title>
        <authorList>
            <person name="Zhu Y."/>
            <person name="Engstroem P.G."/>
            <person name="Tellgren-Roth C."/>
            <person name="Baudo C.D."/>
            <person name="Kennell J.C."/>
            <person name="Sun S."/>
            <person name="Billmyre R.B."/>
            <person name="Schroeder M.S."/>
            <person name="Andersson A."/>
            <person name="Holm T."/>
            <person name="Sigurgeirsson B."/>
            <person name="Wu G."/>
            <person name="Sankaranarayanan S.R."/>
            <person name="Siddharthan R."/>
            <person name="Sanyal K."/>
            <person name="Lundeberg J."/>
            <person name="Nystedt B."/>
            <person name="Boekhout T."/>
            <person name="Dawson T.L. Jr."/>
            <person name="Heitman J."/>
            <person name="Scheynius A."/>
            <person name="Lehtioe J."/>
        </authorList>
    </citation>
    <scope>NUCLEOTIDE SEQUENCE [LARGE SCALE GENOMIC DNA]</scope>
    <source>
        <strain evidence="13">ATCC 42132</strain>
    </source>
</reference>
<evidence type="ECO:0000256" key="2">
    <source>
        <dbReference type="ARBA" id="ARBA00022448"/>
    </source>
</evidence>
<dbReference type="AlphaFoldDB" id="A0A1M8A369"/>
<dbReference type="Proteomes" id="UP000186303">
    <property type="component" value="Chromosome 2"/>
</dbReference>
<dbReference type="Pfam" id="PF01302">
    <property type="entry name" value="CAP_GLY"/>
    <property type="match status" value="1"/>
</dbReference>
<keyword evidence="8" id="KW-0472">Membrane</keyword>
<dbReference type="STRING" id="1230383.A0A1M8A369"/>
<dbReference type="SUPFAM" id="SSF52058">
    <property type="entry name" value="L domain-like"/>
    <property type="match status" value="1"/>
</dbReference>
<evidence type="ECO:0000256" key="5">
    <source>
        <dbReference type="ARBA" id="ARBA00022729"/>
    </source>
</evidence>
<name>A0A1M8A369_MALS4</name>
<evidence type="ECO:0000256" key="7">
    <source>
        <dbReference type="ARBA" id="ARBA00023065"/>
    </source>
</evidence>
<dbReference type="GO" id="GO:0034220">
    <property type="term" value="P:monoatomic ion transmembrane transport"/>
    <property type="evidence" value="ECO:0007669"/>
    <property type="project" value="UniProtKB-KW"/>
</dbReference>
<dbReference type="OMA" id="SEESHMF"/>
<evidence type="ECO:0000313" key="13">
    <source>
        <dbReference type="Proteomes" id="UP000186303"/>
    </source>
</evidence>
<evidence type="ECO:0000256" key="6">
    <source>
        <dbReference type="ARBA" id="ARBA00022989"/>
    </source>
</evidence>
<keyword evidence="9" id="KW-1015">Disulfide bond</keyword>
<proteinExistence type="predicted"/>
<keyword evidence="2" id="KW-0813">Transport</keyword>
<dbReference type="GO" id="GO:0005886">
    <property type="term" value="C:plasma membrane"/>
    <property type="evidence" value="ECO:0007669"/>
    <property type="project" value="UniProtKB-SubCell"/>
</dbReference>
<keyword evidence="7" id="KW-0406">Ion transport</keyword>
<feature type="domain" description="CAP-Gly" evidence="11">
    <location>
        <begin position="22"/>
        <end position="66"/>
    </location>
</feature>
<dbReference type="InterPro" id="IPR036859">
    <property type="entry name" value="CAP-Gly_dom_sf"/>
</dbReference>
<evidence type="ECO:0000313" key="12">
    <source>
        <dbReference type="EMBL" id="SHO76885.1"/>
    </source>
</evidence>
<keyword evidence="4" id="KW-0812">Transmembrane</keyword>
<protein>
    <submittedName>
        <fullName evidence="12">Similar to S.cerevisiae protein PAC2 (Microtubule effector required for tubulin heterodimer formation)</fullName>
    </submittedName>
</protein>
<evidence type="ECO:0000256" key="9">
    <source>
        <dbReference type="ARBA" id="ARBA00023157"/>
    </source>
</evidence>
<accession>A0A1M8A369</accession>
<dbReference type="SUPFAM" id="SSF74924">
    <property type="entry name" value="Cap-Gly domain"/>
    <property type="match status" value="1"/>
</dbReference>
<organism evidence="12 13">
    <name type="scientific">Malassezia sympodialis (strain ATCC 42132)</name>
    <name type="common">Atopic eczema-associated yeast</name>
    <dbReference type="NCBI Taxonomy" id="1230383"/>
    <lineage>
        <taxon>Eukaryota</taxon>
        <taxon>Fungi</taxon>
        <taxon>Dikarya</taxon>
        <taxon>Basidiomycota</taxon>
        <taxon>Ustilaginomycotina</taxon>
        <taxon>Malasseziomycetes</taxon>
        <taxon>Malasseziales</taxon>
        <taxon>Malasseziaceae</taxon>
        <taxon>Malassezia</taxon>
    </lineage>
</organism>
<dbReference type="PANTHER" id="PTHR46473">
    <property type="entry name" value="GH08155P"/>
    <property type="match status" value="1"/>
</dbReference>
<keyword evidence="10" id="KW-0407">Ion channel</keyword>
<keyword evidence="5" id="KW-0732">Signal</keyword>
<gene>
    <name evidence="12" type="ORF">MSYG_1224</name>
</gene>
<dbReference type="SMART" id="SM01052">
    <property type="entry name" value="CAP_GLY"/>
    <property type="match status" value="1"/>
</dbReference>
<keyword evidence="6" id="KW-1133">Transmembrane helix</keyword>
<dbReference type="InterPro" id="IPR032675">
    <property type="entry name" value="LRR_dom_sf"/>
</dbReference>
<dbReference type="InterPro" id="IPR000938">
    <property type="entry name" value="CAP-Gly_domain"/>
</dbReference>